<dbReference type="PANTHER" id="PTHR46564">
    <property type="entry name" value="TRANSPOSASE"/>
    <property type="match status" value="1"/>
</dbReference>
<evidence type="ECO:0000259" key="1">
    <source>
        <dbReference type="PROSITE" id="PS50960"/>
    </source>
</evidence>
<dbReference type="InterPro" id="IPR036388">
    <property type="entry name" value="WH-like_DNA-bd_sf"/>
</dbReference>
<dbReference type="InterPro" id="IPR009057">
    <property type="entry name" value="Homeodomain-like_sf"/>
</dbReference>
<dbReference type="EMBL" id="CP076134">
    <property type="protein sequence ID" value="QWG12187.1"/>
    <property type="molecule type" value="Genomic_DNA"/>
</dbReference>
<dbReference type="Pfam" id="PF13358">
    <property type="entry name" value="DDE_3"/>
    <property type="match status" value="1"/>
</dbReference>
<dbReference type="Pfam" id="PF01710">
    <property type="entry name" value="HTH_Tnp_IS630"/>
    <property type="match status" value="1"/>
</dbReference>
<evidence type="ECO:0000313" key="6">
    <source>
        <dbReference type="Proteomes" id="UP000680839"/>
    </source>
</evidence>
<dbReference type="SUPFAM" id="SSF46689">
    <property type="entry name" value="Homeodomain-like"/>
    <property type="match status" value="1"/>
</dbReference>
<dbReference type="PROSITE" id="PS50960">
    <property type="entry name" value="HTH_PSQ"/>
    <property type="match status" value="1"/>
</dbReference>
<evidence type="ECO:0000313" key="5">
    <source>
        <dbReference type="EMBL" id="QWG13429.1"/>
    </source>
</evidence>
<dbReference type="NCBIfam" id="NF033545">
    <property type="entry name" value="transpos_IS630"/>
    <property type="match status" value="1"/>
</dbReference>
<dbReference type="Gene3D" id="3.30.420.10">
    <property type="entry name" value="Ribonuclease H-like superfamily/Ribonuclease H"/>
    <property type="match status" value="1"/>
</dbReference>
<dbReference type="InterPro" id="IPR036397">
    <property type="entry name" value="RNaseH_sf"/>
</dbReference>
<dbReference type="Proteomes" id="UP000680839">
    <property type="component" value="Chromosome"/>
</dbReference>
<dbReference type="EMBL" id="CP076134">
    <property type="protein sequence ID" value="QWG10953.1"/>
    <property type="molecule type" value="Genomic_DNA"/>
</dbReference>
<dbReference type="Gene3D" id="1.10.10.10">
    <property type="entry name" value="Winged helix-like DNA-binding domain superfamily/Winged helix DNA-binding domain"/>
    <property type="match status" value="1"/>
</dbReference>
<dbReference type="InterPro" id="IPR007889">
    <property type="entry name" value="HTH_Psq"/>
</dbReference>
<name>A0A975N9G2_9BRAD</name>
<dbReference type="EMBL" id="CP076134">
    <property type="protein sequence ID" value="QWG11262.1"/>
    <property type="molecule type" value="Genomic_DNA"/>
</dbReference>
<dbReference type="InterPro" id="IPR038717">
    <property type="entry name" value="Tc1-like_DDE_dom"/>
</dbReference>
<feature type="domain" description="HTH psq-type" evidence="1">
    <location>
        <begin position="1"/>
        <end position="47"/>
    </location>
</feature>
<protein>
    <submittedName>
        <fullName evidence="2">IS630 family transposase</fullName>
    </submittedName>
</protein>
<reference evidence="2" key="1">
    <citation type="submission" date="2021-06" db="EMBL/GenBank/DDBJ databases">
        <title>Bradyrhizobium sp. S2-20-1 Genome sequencing.</title>
        <authorList>
            <person name="Jin L."/>
        </authorList>
    </citation>
    <scope>NUCLEOTIDE SEQUENCE</scope>
    <source>
        <strain evidence="2">S2-20-1</strain>
    </source>
</reference>
<accession>A0A975N9G2</accession>
<proteinExistence type="predicted"/>
<evidence type="ECO:0000313" key="4">
    <source>
        <dbReference type="EMBL" id="QWG12187.1"/>
    </source>
</evidence>
<sequence>MGKPYSLDLRKRVVTAIEGGMSRNQAAKRFGVAISTAIGWMQRVEETGSVEPGQMGGHKPKAISGDHAVWLSQRLRDSDFTIRGLVAELAGRGLKVDYHSVWDFVHAEKLSFKKKRVVAGERDRPDVARRRSQWTKYQGRVEAERLVFIDETWTRTDMAPLRGWALRGRRLPAKVPHGRWKTMTFLAALRHDRIDAPWFIEGPIDGESFRTYVEKALLPTLRPGDIVVMDNLGSHKSKSVRQLIRSAGAKLFFLPKYSPDLNPIEQVFAKLKHLLRKAAARTVDAVCAVIGQLLNAFTPQECANYLKNSGYRT</sequence>
<organism evidence="2 6">
    <name type="scientific">Bradyrhizobium sediminis</name>
    <dbReference type="NCBI Taxonomy" id="2840469"/>
    <lineage>
        <taxon>Bacteria</taxon>
        <taxon>Pseudomonadati</taxon>
        <taxon>Pseudomonadota</taxon>
        <taxon>Alphaproteobacteria</taxon>
        <taxon>Hyphomicrobiales</taxon>
        <taxon>Nitrobacteraceae</taxon>
        <taxon>Bradyrhizobium</taxon>
    </lineage>
</organism>
<dbReference type="AlphaFoldDB" id="A0A975N9G2"/>
<evidence type="ECO:0000313" key="2">
    <source>
        <dbReference type="EMBL" id="QWG10953.1"/>
    </source>
</evidence>
<evidence type="ECO:0000313" key="3">
    <source>
        <dbReference type="EMBL" id="QWG11262.1"/>
    </source>
</evidence>
<dbReference type="InterPro" id="IPR047655">
    <property type="entry name" value="Transpos_IS630-like"/>
</dbReference>
<dbReference type="EMBL" id="CP076134">
    <property type="protein sequence ID" value="QWG13429.1"/>
    <property type="molecule type" value="Genomic_DNA"/>
</dbReference>
<dbReference type="PANTHER" id="PTHR46564:SF1">
    <property type="entry name" value="TRANSPOSASE"/>
    <property type="match status" value="1"/>
</dbReference>
<dbReference type="GO" id="GO:0003677">
    <property type="term" value="F:DNA binding"/>
    <property type="evidence" value="ECO:0007669"/>
    <property type="project" value="InterPro"/>
</dbReference>
<dbReference type="InterPro" id="IPR002622">
    <property type="entry name" value="Transposase_14"/>
</dbReference>
<gene>
    <name evidence="5" type="ORF">KMZ29_01360</name>
    <name evidence="2" type="ORF">KMZ29_14290</name>
    <name evidence="3" type="ORF">KMZ29_16040</name>
    <name evidence="4" type="ORF">KMZ29_21075</name>
</gene>